<organism evidence="3 4">
    <name type="scientific">Candidatus Falkowbacteria bacterium CG10_big_fil_rev_8_21_14_0_10_43_10</name>
    <dbReference type="NCBI Taxonomy" id="1974567"/>
    <lineage>
        <taxon>Bacteria</taxon>
        <taxon>Candidatus Falkowiibacteriota</taxon>
    </lineage>
</organism>
<accession>A0A2H0V163</accession>
<comment type="caution">
    <text evidence="3">The sequence shown here is derived from an EMBL/GenBank/DDBJ whole genome shotgun (WGS) entry which is preliminary data.</text>
</comment>
<name>A0A2H0V163_9BACT</name>
<dbReference type="Proteomes" id="UP000228626">
    <property type="component" value="Unassembled WGS sequence"/>
</dbReference>
<gene>
    <name evidence="3" type="ORF">COT99_04295</name>
</gene>
<proteinExistence type="predicted"/>
<dbReference type="AlphaFoldDB" id="A0A2H0V163"/>
<reference evidence="4" key="1">
    <citation type="submission" date="2017-09" db="EMBL/GenBank/DDBJ databases">
        <title>Depth-based differentiation of microbial function through sediment-hosted aquifers and enrichment of novel symbionts in the deep terrestrial subsurface.</title>
        <authorList>
            <person name="Probst A.J."/>
            <person name="Ladd B."/>
            <person name="Jarett J.K."/>
            <person name="Geller-Mcgrath D.E."/>
            <person name="Sieber C.M.K."/>
            <person name="Emerson J.B."/>
            <person name="Anantharaman K."/>
            <person name="Thomas B.C."/>
            <person name="Malmstrom R."/>
            <person name="Stieglmeier M."/>
            <person name="Klingl A."/>
            <person name="Woyke T."/>
            <person name="Ryan C.M."/>
            <person name="Banfield J.F."/>
        </authorList>
    </citation>
    <scope>NUCLEOTIDE SEQUENCE [LARGE SCALE GENOMIC DNA]</scope>
</reference>
<keyword evidence="2" id="KW-0812">Transmembrane</keyword>
<feature type="transmembrane region" description="Helical" evidence="2">
    <location>
        <begin position="34"/>
        <end position="59"/>
    </location>
</feature>
<dbReference type="EMBL" id="PFAR01000051">
    <property type="protein sequence ID" value="PIR92788.1"/>
    <property type="molecule type" value="Genomic_DNA"/>
</dbReference>
<evidence type="ECO:0000256" key="1">
    <source>
        <dbReference type="SAM" id="Coils"/>
    </source>
</evidence>
<keyword evidence="2" id="KW-1133">Transmembrane helix</keyword>
<sequence length="128" mass="14505">MEGEQIIKSEESEISENDGSYNHDALKSIKKLAVFFNLATLNFILFLSFIVLGTGYLAFSNQLISRGFSINKLRTSLLETEKQNKELELEVMNLESYMAVDQRIAALEMVKAGEVEYIEAKKESVAMR</sequence>
<evidence type="ECO:0000313" key="4">
    <source>
        <dbReference type="Proteomes" id="UP000228626"/>
    </source>
</evidence>
<evidence type="ECO:0000256" key="2">
    <source>
        <dbReference type="SAM" id="Phobius"/>
    </source>
</evidence>
<evidence type="ECO:0000313" key="3">
    <source>
        <dbReference type="EMBL" id="PIR92788.1"/>
    </source>
</evidence>
<keyword evidence="1" id="KW-0175">Coiled coil</keyword>
<feature type="coiled-coil region" evidence="1">
    <location>
        <begin position="70"/>
        <end position="97"/>
    </location>
</feature>
<protein>
    <submittedName>
        <fullName evidence="3">Uncharacterized protein</fullName>
    </submittedName>
</protein>
<keyword evidence="2" id="KW-0472">Membrane</keyword>